<dbReference type="AlphaFoldDB" id="A0A7K3WTV1"/>
<organism evidence="2 3">
    <name type="scientific">Cryomorpha ignava</name>
    <dbReference type="NCBI Taxonomy" id="101383"/>
    <lineage>
        <taxon>Bacteria</taxon>
        <taxon>Pseudomonadati</taxon>
        <taxon>Bacteroidota</taxon>
        <taxon>Flavobacteriia</taxon>
        <taxon>Flavobacteriales</taxon>
        <taxon>Cryomorphaceae</taxon>
        <taxon>Cryomorpha</taxon>
    </lineage>
</organism>
<keyword evidence="3" id="KW-1185">Reference proteome</keyword>
<dbReference type="EMBL" id="JAAGVY010000035">
    <property type="protein sequence ID" value="NEN24916.1"/>
    <property type="molecule type" value="Genomic_DNA"/>
</dbReference>
<dbReference type="Pfam" id="PF20432">
    <property type="entry name" value="Xre-like-HTH"/>
    <property type="match status" value="1"/>
</dbReference>
<dbReference type="Proteomes" id="UP000486602">
    <property type="component" value="Unassembled WGS sequence"/>
</dbReference>
<dbReference type="GO" id="GO:0003677">
    <property type="term" value="F:DNA binding"/>
    <property type="evidence" value="ECO:0007669"/>
    <property type="project" value="InterPro"/>
</dbReference>
<name>A0A7K3WTV1_9FLAO</name>
<sequence>MSIKALNKILGDTIELIRLTRIGVEYSLFNSILTTTPYSIKDWSSFLHLTERTLQRYKKEGRSFEQPYSERILEIAQLQKRGIEVFGDADYF</sequence>
<evidence type="ECO:0000313" key="3">
    <source>
        <dbReference type="Proteomes" id="UP000486602"/>
    </source>
</evidence>
<gene>
    <name evidence="2" type="ORF">G3O08_15555</name>
</gene>
<evidence type="ECO:0000313" key="2">
    <source>
        <dbReference type="EMBL" id="NEN24916.1"/>
    </source>
</evidence>
<reference evidence="2 3" key="1">
    <citation type="submission" date="2020-02" db="EMBL/GenBank/DDBJ databases">
        <title>Out from the shadows clarifying the taxonomy of the family Cryomorphaceae and related taxa by utilizing the GTDB taxonomic framework.</title>
        <authorList>
            <person name="Bowman J.P."/>
        </authorList>
    </citation>
    <scope>NUCLEOTIDE SEQUENCE [LARGE SCALE GENOMIC DNA]</scope>
    <source>
        <strain evidence="2 3">QSSC 1-22</strain>
    </source>
</reference>
<accession>A0A7K3WTV1</accession>
<comment type="caution">
    <text evidence="2">The sequence shown here is derived from an EMBL/GenBank/DDBJ whole genome shotgun (WGS) entry which is preliminary data.</text>
</comment>
<dbReference type="InterPro" id="IPR046847">
    <property type="entry name" value="Xre-like_HTH"/>
</dbReference>
<dbReference type="RefSeq" id="WP_394352326.1">
    <property type="nucleotide sequence ID" value="NZ_JAAGVY010000035.1"/>
</dbReference>
<feature type="domain" description="Antitoxin Xre-like helix-turn-helix" evidence="1">
    <location>
        <begin position="15"/>
        <end position="76"/>
    </location>
</feature>
<evidence type="ECO:0000259" key="1">
    <source>
        <dbReference type="Pfam" id="PF20432"/>
    </source>
</evidence>
<feature type="non-terminal residue" evidence="2">
    <location>
        <position position="92"/>
    </location>
</feature>
<proteinExistence type="predicted"/>
<protein>
    <submittedName>
        <fullName evidence="2">Antitoxin</fullName>
    </submittedName>
</protein>